<evidence type="ECO:0000256" key="1">
    <source>
        <dbReference type="ARBA" id="ARBA00006484"/>
    </source>
</evidence>
<dbReference type="RefSeq" id="WP_382385814.1">
    <property type="nucleotide sequence ID" value="NZ_JBHLWI010000003.1"/>
</dbReference>
<dbReference type="EMBL" id="JBHLWI010000003">
    <property type="protein sequence ID" value="MFC0261359.1"/>
    <property type="molecule type" value="Genomic_DNA"/>
</dbReference>
<dbReference type="PANTHER" id="PTHR43639:SF1">
    <property type="entry name" value="SHORT-CHAIN DEHYDROGENASE_REDUCTASE FAMILY PROTEIN"/>
    <property type="match status" value="1"/>
</dbReference>
<keyword evidence="4" id="KW-1185">Reference proteome</keyword>
<evidence type="ECO:0000256" key="2">
    <source>
        <dbReference type="ARBA" id="ARBA00023002"/>
    </source>
</evidence>
<dbReference type="SUPFAM" id="SSF51735">
    <property type="entry name" value="NAD(P)-binding Rossmann-fold domains"/>
    <property type="match status" value="1"/>
</dbReference>
<dbReference type="InterPro" id="IPR002347">
    <property type="entry name" value="SDR_fam"/>
</dbReference>
<keyword evidence="2" id="KW-0560">Oxidoreductase</keyword>
<dbReference type="Gene3D" id="3.40.50.720">
    <property type="entry name" value="NAD(P)-binding Rossmann-like Domain"/>
    <property type="match status" value="1"/>
</dbReference>
<dbReference type="CDD" id="cd05233">
    <property type="entry name" value="SDR_c"/>
    <property type="match status" value="1"/>
</dbReference>
<organism evidence="3 4">
    <name type="scientific">Fontibacter flavus</name>
    <dbReference type="NCBI Taxonomy" id="654838"/>
    <lineage>
        <taxon>Bacteria</taxon>
        <taxon>Pseudomonadati</taxon>
        <taxon>Bacteroidota</taxon>
        <taxon>Cytophagia</taxon>
        <taxon>Cytophagales</taxon>
        <taxon>Cyclobacteriaceae</taxon>
        <taxon>Fontibacter</taxon>
    </lineage>
</organism>
<name>A0ABV6FNC7_9BACT</name>
<accession>A0ABV6FNC7</accession>
<dbReference type="NCBIfam" id="NF006384">
    <property type="entry name" value="PRK08628.1"/>
    <property type="match status" value="1"/>
</dbReference>
<reference evidence="3 4" key="1">
    <citation type="submission" date="2024-09" db="EMBL/GenBank/DDBJ databases">
        <authorList>
            <person name="Sun Q."/>
            <person name="Mori K."/>
        </authorList>
    </citation>
    <scope>NUCLEOTIDE SEQUENCE [LARGE SCALE GENOMIC DNA]</scope>
    <source>
        <strain evidence="3 4">CCM 7650</strain>
    </source>
</reference>
<comment type="caution">
    <text evidence="3">The sequence shown here is derived from an EMBL/GenBank/DDBJ whole genome shotgun (WGS) entry which is preliminary data.</text>
</comment>
<dbReference type="PANTHER" id="PTHR43639">
    <property type="entry name" value="OXIDOREDUCTASE, SHORT-CHAIN DEHYDROGENASE/REDUCTASE FAMILY (AFU_ORTHOLOGUE AFUA_5G02870)"/>
    <property type="match status" value="1"/>
</dbReference>
<proteinExistence type="inferred from homology"/>
<evidence type="ECO:0000313" key="3">
    <source>
        <dbReference type="EMBL" id="MFC0261359.1"/>
    </source>
</evidence>
<protein>
    <submittedName>
        <fullName evidence="3">SDR family oxidoreductase</fullName>
    </submittedName>
</protein>
<gene>
    <name evidence="3" type="ORF">ACFFIP_01600</name>
</gene>
<sequence>MNLNLDNKVILVSGGAKGIGEAITRTIAAEGGIPIIIDPSLELGHKLVEELTSKKQKAHLIPLRLLEPQHAEEAVEKTIGKFGSIDGVVNNAGANDGIGLEYGSPQAFRKSVENNLGHYYDLVHYALPHLKSSKGSIVNISSKTAVTGQGNTSGYTAAKGAQLSLTREWAVELLPYGIRVNAVIPAEVMTPLYQKWLDTFEQPDQKLALIQNRIPFGNRMTTAQEIADTVVFLLSDRSSHTTGQHIYVDGGYTHLDRAIGRE</sequence>
<dbReference type="PRINTS" id="PR00080">
    <property type="entry name" value="SDRFAMILY"/>
</dbReference>
<evidence type="ECO:0000313" key="4">
    <source>
        <dbReference type="Proteomes" id="UP001589797"/>
    </source>
</evidence>
<dbReference type="Pfam" id="PF13561">
    <property type="entry name" value="adh_short_C2"/>
    <property type="match status" value="1"/>
</dbReference>
<comment type="similarity">
    <text evidence="1">Belongs to the short-chain dehydrogenases/reductases (SDR) family.</text>
</comment>
<dbReference type="InterPro" id="IPR036291">
    <property type="entry name" value="NAD(P)-bd_dom_sf"/>
</dbReference>
<dbReference type="Proteomes" id="UP001589797">
    <property type="component" value="Unassembled WGS sequence"/>
</dbReference>
<dbReference type="PRINTS" id="PR00081">
    <property type="entry name" value="GDHRDH"/>
</dbReference>